<comment type="similarity">
    <text evidence="2">Belongs to the Orn/Lys/Arg decarboxylase class-I family.</text>
</comment>
<dbReference type="InterPro" id="IPR000310">
    <property type="entry name" value="Orn/Lys/Arg_deCO2ase_major_dom"/>
</dbReference>
<evidence type="ECO:0000313" key="7">
    <source>
        <dbReference type="EMBL" id="MCM1984165.1"/>
    </source>
</evidence>
<dbReference type="GO" id="GO:0016831">
    <property type="term" value="F:carboxy-lyase activity"/>
    <property type="evidence" value="ECO:0007669"/>
    <property type="project" value="UniProtKB-KW"/>
</dbReference>
<feature type="domain" description="Orn/Lys/Arg decarboxylases family 1 pyridoxal-P attachment site" evidence="6">
    <location>
        <begin position="223"/>
        <end position="237"/>
    </location>
</feature>
<dbReference type="PANTHER" id="PTHR43277:SF4">
    <property type="entry name" value="ARGININE DECARBOXYLASE"/>
    <property type="match status" value="1"/>
</dbReference>
<dbReference type="RefSeq" id="WP_166275830.1">
    <property type="nucleotide sequence ID" value="NZ_JTHE03000088.1"/>
</dbReference>
<dbReference type="InterPro" id="IPR008286">
    <property type="entry name" value="Prn/Lys/Arg_de-COase_C"/>
</dbReference>
<dbReference type="InterPro" id="IPR015424">
    <property type="entry name" value="PyrdxlP-dep_Trfase"/>
</dbReference>
<dbReference type="SUPFAM" id="SSF53383">
    <property type="entry name" value="PLP-dependent transferases"/>
    <property type="match status" value="1"/>
</dbReference>
<evidence type="ECO:0000256" key="5">
    <source>
        <dbReference type="ARBA" id="ARBA00023239"/>
    </source>
</evidence>
<evidence type="ECO:0000256" key="3">
    <source>
        <dbReference type="ARBA" id="ARBA00022793"/>
    </source>
</evidence>
<proteinExistence type="inferred from homology"/>
<dbReference type="Pfam" id="PF03711">
    <property type="entry name" value="OKR_DC_1_C"/>
    <property type="match status" value="1"/>
</dbReference>
<dbReference type="InterPro" id="IPR015421">
    <property type="entry name" value="PyrdxlP-dep_Trfase_major"/>
</dbReference>
<dbReference type="GO" id="GO:0008483">
    <property type="term" value="F:transaminase activity"/>
    <property type="evidence" value="ECO:0007669"/>
    <property type="project" value="UniProtKB-KW"/>
</dbReference>
<comment type="caution">
    <text evidence="7">The sequence shown here is derived from an EMBL/GenBank/DDBJ whole genome shotgun (WGS) entry which is preliminary data.</text>
</comment>
<keyword evidence="7" id="KW-0808">Transferase</keyword>
<reference evidence="7 8" key="1">
    <citation type="journal article" date="2015" name="Genome Announc.">
        <title>Draft Genome Sequence of Filamentous Marine Cyanobacterium Lyngbya confervoides Strain BDU141951.</title>
        <authorList>
            <person name="Chandrababunaidu M.M."/>
            <person name="Sen D."/>
            <person name="Tripathy S."/>
        </authorList>
    </citation>
    <scope>NUCLEOTIDE SEQUENCE [LARGE SCALE GENOMIC DNA]</scope>
    <source>
        <strain evidence="7 8">BDU141951</strain>
    </source>
</reference>
<organism evidence="7 8">
    <name type="scientific">Lyngbya confervoides BDU141951</name>
    <dbReference type="NCBI Taxonomy" id="1574623"/>
    <lineage>
        <taxon>Bacteria</taxon>
        <taxon>Bacillati</taxon>
        <taxon>Cyanobacteriota</taxon>
        <taxon>Cyanophyceae</taxon>
        <taxon>Oscillatoriophycideae</taxon>
        <taxon>Oscillatoriales</taxon>
        <taxon>Microcoleaceae</taxon>
        <taxon>Lyngbya</taxon>
    </lineage>
</organism>
<dbReference type="EMBL" id="JTHE03000088">
    <property type="protein sequence ID" value="MCM1984165.1"/>
    <property type="molecule type" value="Genomic_DNA"/>
</dbReference>
<gene>
    <name evidence="7" type="ORF">QQ91_0015175</name>
</gene>
<keyword evidence="8" id="KW-1185">Reference proteome</keyword>
<evidence type="ECO:0000256" key="1">
    <source>
        <dbReference type="ARBA" id="ARBA00001933"/>
    </source>
</evidence>
<dbReference type="AlphaFoldDB" id="A0ABD4T6R5"/>
<accession>A0ABD4T6R5</accession>
<evidence type="ECO:0000259" key="6">
    <source>
        <dbReference type="PROSITE" id="PS00703"/>
    </source>
</evidence>
<keyword evidence="4" id="KW-0663">Pyridoxal phosphate</keyword>
<dbReference type="Gene3D" id="3.40.640.10">
    <property type="entry name" value="Type I PLP-dependent aspartate aminotransferase-like (Major domain)"/>
    <property type="match status" value="1"/>
</dbReference>
<keyword evidence="5" id="KW-0456">Lyase</keyword>
<dbReference type="InterPro" id="IPR036633">
    <property type="entry name" value="Prn/Lys/Arg_de-COase_C_sf"/>
</dbReference>
<keyword evidence="3" id="KW-0210">Decarboxylase</keyword>
<evidence type="ECO:0000256" key="2">
    <source>
        <dbReference type="ARBA" id="ARBA00010671"/>
    </source>
</evidence>
<dbReference type="PROSITE" id="PS00703">
    <property type="entry name" value="OKR_DC_1"/>
    <property type="match status" value="1"/>
</dbReference>
<evidence type="ECO:0000256" key="4">
    <source>
        <dbReference type="ARBA" id="ARBA00022898"/>
    </source>
</evidence>
<dbReference type="Gene3D" id="3.90.100.10">
    <property type="entry name" value="Orn/Lys/Arg decarboxylase, C-terminal domain"/>
    <property type="match status" value="1"/>
</dbReference>
<dbReference type="Pfam" id="PF01276">
    <property type="entry name" value="OKR_DC_1"/>
    <property type="match status" value="1"/>
</dbReference>
<dbReference type="SUPFAM" id="SSF55904">
    <property type="entry name" value="Ornithine decarboxylase C-terminal domain"/>
    <property type="match status" value="1"/>
</dbReference>
<evidence type="ECO:0000313" key="8">
    <source>
        <dbReference type="Proteomes" id="UP000031561"/>
    </source>
</evidence>
<keyword evidence="7" id="KW-0032">Aminotransferase</keyword>
<protein>
    <submittedName>
        <fullName evidence="7">DegT/DnrJ/EryC1/StrS family aminotransferase</fullName>
    </submittedName>
</protein>
<dbReference type="PANTHER" id="PTHR43277">
    <property type="entry name" value="ARGININE DECARBOXYLASE"/>
    <property type="match status" value="1"/>
</dbReference>
<dbReference type="InterPro" id="IPR052357">
    <property type="entry name" value="Orn_Lys_Arg_decarboxylase-I"/>
</dbReference>
<dbReference type="Proteomes" id="UP000031561">
    <property type="component" value="Unassembled WGS sequence"/>
</dbReference>
<name>A0ABD4T6R5_9CYAN</name>
<sequence length="507" mass="53624">MISTVDQSRTPLLTALLQQATAPHLRFYTPGHKGGPGSSAQMLAAFGAAVCRADLPELPGFDNLFAPQASIQAAQELAAAAFGADHTYFLVNGSSGGLMAALLSVCRPGEEVIVPRNSHQSILHGLILAGARPIWMWPSREEDIAHCLTPAALAAAISAYPQAKAAIAISPSYEGVCGNVAGLARVAHQGGIPLIVDEAHGPHLGFHPAYPASALSQGADLVVQSTHKVLSAFSQASMLHCRGHRIDRHRLQASLRMIQTSSPSALLLASLDAARQQWATQGEPILEAALTMVRQARRQIQAIPNLDLLAPAPDVGDPEQSGFVALDPLRLTIKTQGLGIDGFHFDDQLASRFQILAELPAQNHLTFTLGLGNSAADLDQLVQAVQTLCSDWAEQQNHTQQISRSPLQVQKASFQDPLTPRRSTLTPQAAFNATSQTVPLERAVGRISQALVCPYPPGIPILFPGETITAEAIAQLCQTREAGGFIVGAADAPATSLQVIGFDEAQP</sequence>
<comment type="cofactor">
    <cofactor evidence="1">
        <name>pyridoxal 5'-phosphate</name>
        <dbReference type="ChEBI" id="CHEBI:597326"/>
    </cofactor>
</comment>